<organism evidence="2 3">
    <name type="scientific">Reticulibacter mediterranei</name>
    <dbReference type="NCBI Taxonomy" id="2778369"/>
    <lineage>
        <taxon>Bacteria</taxon>
        <taxon>Bacillati</taxon>
        <taxon>Chloroflexota</taxon>
        <taxon>Ktedonobacteria</taxon>
        <taxon>Ktedonobacterales</taxon>
        <taxon>Reticulibacteraceae</taxon>
        <taxon>Reticulibacter</taxon>
    </lineage>
</organism>
<accession>A0A8J3NAF4</accession>
<feature type="domain" description="Cation-transporting P-type ATPase N-terminal" evidence="1">
    <location>
        <begin position="2"/>
        <end position="28"/>
    </location>
</feature>
<evidence type="ECO:0000313" key="2">
    <source>
        <dbReference type="EMBL" id="GHP00323.1"/>
    </source>
</evidence>
<comment type="caution">
    <text evidence="2">The sequence shown here is derived from an EMBL/GenBank/DDBJ whole genome shotgun (WGS) entry which is preliminary data.</text>
</comment>
<dbReference type="Proteomes" id="UP000597444">
    <property type="component" value="Unassembled WGS sequence"/>
</dbReference>
<proteinExistence type="predicted"/>
<dbReference type="InterPro" id="IPR004014">
    <property type="entry name" value="ATPase_P-typ_cation-transptr_N"/>
</dbReference>
<dbReference type="Pfam" id="PF00690">
    <property type="entry name" value="Cation_ATPase_N"/>
    <property type="match status" value="1"/>
</dbReference>
<reference evidence="2" key="1">
    <citation type="submission" date="2020-10" db="EMBL/GenBank/DDBJ databases">
        <title>Taxonomic study of unclassified bacteria belonging to the class Ktedonobacteria.</title>
        <authorList>
            <person name="Yabe S."/>
            <person name="Wang C.M."/>
            <person name="Zheng Y."/>
            <person name="Sakai Y."/>
            <person name="Cavaletti L."/>
            <person name="Monciardini P."/>
            <person name="Donadio S."/>
        </authorList>
    </citation>
    <scope>NUCLEOTIDE SEQUENCE</scope>
    <source>
        <strain evidence="2">ID150040</strain>
    </source>
</reference>
<protein>
    <recommendedName>
        <fullName evidence="1">Cation-transporting P-type ATPase N-terminal domain-containing protein</fullName>
    </recommendedName>
</protein>
<evidence type="ECO:0000313" key="3">
    <source>
        <dbReference type="Proteomes" id="UP000597444"/>
    </source>
</evidence>
<dbReference type="AlphaFoldDB" id="A0A8J3NAF4"/>
<dbReference type="EMBL" id="BNJK01000002">
    <property type="protein sequence ID" value="GHP00323.1"/>
    <property type="molecule type" value="Genomic_DNA"/>
</dbReference>
<evidence type="ECO:0000259" key="1">
    <source>
        <dbReference type="Pfam" id="PF00690"/>
    </source>
</evidence>
<keyword evidence="3" id="KW-1185">Reference proteome</keyword>
<sequence length="72" mass="8561">MKRRPALLQFLQMFTNPLVAILLIASFIGSVAKNYKLIKMMTTMKAGIDIIEEKERSFYMFYRQKFLKYPSF</sequence>
<name>A0A8J3NAF4_9CHLR</name>
<gene>
    <name evidence="2" type="ORF">KSF_103700</name>
</gene>